<dbReference type="Gene3D" id="3.40.50.12780">
    <property type="entry name" value="N-terminal domain of ligase-like"/>
    <property type="match status" value="1"/>
</dbReference>
<dbReference type="RefSeq" id="WP_039591016.1">
    <property type="nucleotide sequence ID" value="NZ_JQGJ02000001.1"/>
</dbReference>
<dbReference type="EMBL" id="JQGJ01000005">
    <property type="protein sequence ID" value="KHK64706.1"/>
    <property type="molecule type" value="Genomic_DNA"/>
</dbReference>
<dbReference type="Proteomes" id="UP000030949">
    <property type="component" value="Unassembled WGS sequence"/>
</dbReference>
<organism evidence="2 3">
    <name type="scientific">Pseudomonas frederiksbergensis</name>
    <dbReference type="NCBI Taxonomy" id="104087"/>
    <lineage>
        <taxon>Bacteria</taxon>
        <taxon>Pseudomonadati</taxon>
        <taxon>Pseudomonadota</taxon>
        <taxon>Gammaproteobacteria</taxon>
        <taxon>Pseudomonadales</taxon>
        <taxon>Pseudomonadaceae</taxon>
        <taxon>Pseudomonas</taxon>
    </lineage>
</organism>
<proteinExistence type="predicted"/>
<evidence type="ECO:0000313" key="2">
    <source>
        <dbReference type="EMBL" id="KHK64706.1"/>
    </source>
</evidence>
<feature type="domain" description="AMP-dependent synthetase/ligase" evidence="1">
    <location>
        <begin position="66"/>
        <end position="270"/>
    </location>
</feature>
<name>A0A0B1Z6B3_9PSED</name>
<sequence length="424" mass="46569">MSIFSSYEQWVEHIRTYSTFYKKQFGHLPSQGSDFDQLPIVDVNEYWKGSHDLGSWHVLTAEVKDALVLKTGGTTSQGKLSVYTHAEWQSMLDCFGRSLSEQLCAGDRIANLFFSGDLYASFVFIHGALCCVDVAITEFPFTGSVDFDVLADASTQHNINVLVGVPAHLLAFASHVNGHGRALTQITTVLFGGENLFESQLPTLKRAFPNARFASIGYASVDAGLVGASTPDCGLGEHRVFDEQTRVEIIDELSGQVIEACGQAGNLVVTNFTRTLMPIVRYPVGDRASWCEPAGTPRRKFALQGRSSESRRVRVGVLSLFPEEIAEITRRVGGGLQWQLIIEHTQGDDRLLLNWVPDVQANAGQTRSHALKAALIEQYPGLEQLHVEVQTCNAQELERHPRSGKHLAIIDRRVYGPKATGGAG</sequence>
<dbReference type="OrthoDB" id="580775at2"/>
<protein>
    <submittedName>
        <fullName evidence="2">AMP-dependent synthetase</fullName>
    </submittedName>
</protein>
<dbReference type="SUPFAM" id="SSF56801">
    <property type="entry name" value="Acetyl-CoA synthetase-like"/>
    <property type="match status" value="1"/>
</dbReference>
<accession>A0A0B1Z6B3</accession>
<dbReference type="AlphaFoldDB" id="A0A0B1Z6B3"/>
<dbReference type="Pfam" id="PF00501">
    <property type="entry name" value="AMP-binding"/>
    <property type="match status" value="1"/>
</dbReference>
<dbReference type="InterPro" id="IPR042099">
    <property type="entry name" value="ANL_N_sf"/>
</dbReference>
<evidence type="ECO:0000313" key="3">
    <source>
        <dbReference type="Proteomes" id="UP000030949"/>
    </source>
</evidence>
<evidence type="ECO:0000259" key="1">
    <source>
        <dbReference type="Pfam" id="PF00501"/>
    </source>
</evidence>
<dbReference type="PANTHER" id="PTHR43845:SF1">
    <property type="entry name" value="BLR5969 PROTEIN"/>
    <property type="match status" value="1"/>
</dbReference>
<dbReference type="PANTHER" id="PTHR43845">
    <property type="entry name" value="BLR5969 PROTEIN"/>
    <property type="match status" value="1"/>
</dbReference>
<gene>
    <name evidence="2" type="ORF">JZ00_10340</name>
</gene>
<comment type="caution">
    <text evidence="2">The sequence shown here is derived from an EMBL/GenBank/DDBJ whole genome shotgun (WGS) entry which is preliminary data.</text>
</comment>
<reference evidence="3" key="1">
    <citation type="submission" date="2015-03" db="EMBL/GenBank/DDBJ databases">
        <title>Pseudomonas frederiksbergensis hydrocarbon degrader.</title>
        <authorList>
            <person name="Brown L.M."/>
            <person name="Ruiz O.N."/>
            <person name="Mueller S."/>
            <person name="Gunasekera T.S."/>
        </authorList>
    </citation>
    <scope>NUCLEOTIDE SEQUENCE [LARGE SCALE GENOMIC DNA]</scope>
    <source>
        <strain evidence="3">SI8</strain>
    </source>
</reference>
<dbReference type="InterPro" id="IPR000873">
    <property type="entry name" value="AMP-dep_synth/lig_dom"/>
</dbReference>